<sequence>MPSLEDRLSLRLASPSFTSAVPVGGLRLCFPDKTRAYRTPSLASNPELSMLAFEQLTMQKTLDKRSLARYLNRLEADRAPASQRLELHFKLPFAVMDNVVFLHGAAP</sequence>
<evidence type="ECO:0000313" key="2">
    <source>
        <dbReference type="Proteomes" id="UP001489004"/>
    </source>
</evidence>
<dbReference type="EMBL" id="JALJOR010000012">
    <property type="protein sequence ID" value="KAK9807708.1"/>
    <property type="molecule type" value="Genomic_DNA"/>
</dbReference>
<reference evidence="1 2" key="1">
    <citation type="journal article" date="2024" name="Nat. Commun.">
        <title>Phylogenomics reveals the evolutionary origins of lichenization in chlorophyte algae.</title>
        <authorList>
            <person name="Puginier C."/>
            <person name="Libourel C."/>
            <person name="Otte J."/>
            <person name="Skaloud P."/>
            <person name="Haon M."/>
            <person name="Grisel S."/>
            <person name="Petersen M."/>
            <person name="Berrin J.G."/>
            <person name="Delaux P.M."/>
            <person name="Dal Grande F."/>
            <person name="Keller J."/>
        </authorList>
    </citation>
    <scope>NUCLEOTIDE SEQUENCE [LARGE SCALE GENOMIC DNA]</scope>
    <source>
        <strain evidence="1 2">SAG 2043</strain>
    </source>
</reference>
<protein>
    <submittedName>
        <fullName evidence="1">Uncharacterized protein</fullName>
    </submittedName>
</protein>
<comment type="caution">
    <text evidence="1">The sequence shown here is derived from an EMBL/GenBank/DDBJ whole genome shotgun (WGS) entry which is preliminary data.</text>
</comment>
<gene>
    <name evidence="1" type="ORF">WJX72_006774</name>
</gene>
<name>A0AAW1PCT1_9CHLO</name>
<proteinExistence type="predicted"/>
<organism evidence="1 2">
    <name type="scientific">[Myrmecia] bisecta</name>
    <dbReference type="NCBI Taxonomy" id="41462"/>
    <lineage>
        <taxon>Eukaryota</taxon>
        <taxon>Viridiplantae</taxon>
        <taxon>Chlorophyta</taxon>
        <taxon>core chlorophytes</taxon>
        <taxon>Trebouxiophyceae</taxon>
        <taxon>Trebouxiales</taxon>
        <taxon>Trebouxiaceae</taxon>
        <taxon>Myrmecia</taxon>
    </lineage>
</organism>
<dbReference type="AlphaFoldDB" id="A0AAW1PCT1"/>
<accession>A0AAW1PCT1</accession>
<keyword evidence="2" id="KW-1185">Reference proteome</keyword>
<dbReference type="Proteomes" id="UP001489004">
    <property type="component" value="Unassembled WGS sequence"/>
</dbReference>
<evidence type="ECO:0000313" key="1">
    <source>
        <dbReference type="EMBL" id="KAK9807708.1"/>
    </source>
</evidence>